<feature type="compositionally biased region" description="Low complexity" evidence="1">
    <location>
        <begin position="1"/>
        <end position="19"/>
    </location>
</feature>
<feature type="region of interest" description="Disordered" evidence="1">
    <location>
        <begin position="1"/>
        <end position="66"/>
    </location>
</feature>
<name>A0A0J7KYC6_LASNI</name>
<evidence type="ECO:0000256" key="1">
    <source>
        <dbReference type="SAM" id="MobiDB-lite"/>
    </source>
</evidence>
<proteinExistence type="predicted"/>
<feature type="compositionally biased region" description="Low complexity" evidence="1">
    <location>
        <begin position="340"/>
        <end position="349"/>
    </location>
</feature>
<evidence type="ECO:0000313" key="3">
    <source>
        <dbReference type="Proteomes" id="UP000036403"/>
    </source>
</evidence>
<dbReference type="AlphaFoldDB" id="A0A0J7KYC6"/>
<feature type="compositionally biased region" description="Polar residues" evidence="1">
    <location>
        <begin position="248"/>
        <end position="261"/>
    </location>
</feature>
<keyword evidence="3" id="KW-1185">Reference proteome</keyword>
<organism evidence="2 3">
    <name type="scientific">Lasius niger</name>
    <name type="common">Black garden ant</name>
    <dbReference type="NCBI Taxonomy" id="67767"/>
    <lineage>
        <taxon>Eukaryota</taxon>
        <taxon>Metazoa</taxon>
        <taxon>Ecdysozoa</taxon>
        <taxon>Arthropoda</taxon>
        <taxon>Hexapoda</taxon>
        <taxon>Insecta</taxon>
        <taxon>Pterygota</taxon>
        <taxon>Neoptera</taxon>
        <taxon>Endopterygota</taxon>
        <taxon>Hymenoptera</taxon>
        <taxon>Apocrita</taxon>
        <taxon>Aculeata</taxon>
        <taxon>Formicoidea</taxon>
        <taxon>Formicidae</taxon>
        <taxon>Formicinae</taxon>
        <taxon>Lasius</taxon>
        <taxon>Lasius</taxon>
    </lineage>
</organism>
<gene>
    <name evidence="2" type="ORF">RF55_4243</name>
</gene>
<accession>A0A0J7KYC6</accession>
<feature type="region of interest" description="Disordered" evidence="1">
    <location>
        <begin position="434"/>
        <end position="594"/>
    </location>
</feature>
<feature type="compositionally biased region" description="Basic and acidic residues" evidence="1">
    <location>
        <begin position="94"/>
        <end position="108"/>
    </location>
</feature>
<feature type="region of interest" description="Disordered" evidence="1">
    <location>
        <begin position="91"/>
        <end position="135"/>
    </location>
</feature>
<dbReference type="OrthoDB" id="7635586at2759"/>
<feature type="compositionally biased region" description="Acidic residues" evidence="1">
    <location>
        <begin position="280"/>
        <end position="289"/>
    </location>
</feature>
<feature type="compositionally biased region" description="Basic and acidic residues" evidence="1">
    <location>
        <begin position="233"/>
        <end position="246"/>
    </location>
</feature>
<evidence type="ECO:0000313" key="2">
    <source>
        <dbReference type="EMBL" id="KMQ95537.1"/>
    </source>
</evidence>
<comment type="caution">
    <text evidence="2">The sequence shown here is derived from an EMBL/GenBank/DDBJ whole genome shotgun (WGS) entry which is preliminary data.</text>
</comment>
<feature type="compositionally biased region" description="Basic and acidic residues" evidence="1">
    <location>
        <begin position="543"/>
        <end position="552"/>
    </location>
</feature>
<feature type="compositionally biased region" description="Basic and acidic residues" evidence="1">
    <location>
        <begin position="315"/>
        <end position="325"/>
    </location>
</feature>
<reference evidence="2 3" key="1">
    <citation type="submission" date="2015-04" db="EMBL/GenBank/DDBJ databases">
        <title>Lasius niger genome sequencing.</title>
        <authorList>
            <person name="Konorov E.A."/>
            <person name="Nikitin M.A."/>
            <person name="Kirill M.V."/>
            <person name="Chang P."/>
        </authorList>
    </citation>
    <scope>NUCLEOTIDE SEQUENCE [LARGE SCALE GENOMIC DNA]</scope>
    <source>
        <tissue evidence="2">Whole</tissue>
    </source>
</reference>
<sequence>MTAPSGGAAMTTTSTTPGGYTSRFVAHVAQTTAHDEATSNSSNPQDRNRFRAFSADGSTDVRRYPAGRVEDDNKVIAATATIADYAFNVDADGDAFKPPRATDTRSSRTDIITDTDKSTTSSTSSHLAISEPESNLLEGGRDDIRVASVAPEDEATLVEGRSGNDEISLVAADRERDGSILAADDDSETRRRVVFEKREKPEDASGFLRIVVEDVDAAVGEQRTSELTNRPIEMIDERRDRSRSKESLTVSEYSSSISGRTMSDDSESESDSGSDSKVNDEEEIEDDVSRDENCNVKKEGKEEEEEKNNSGDQGSAKREVSEKNEGSSNSGGDEETTVLSVSSSRGESSMTPDDRYERDLKRRSASIIDERSIEEMFDDNGWVITEQDLQQDLQTMSAIPSGFGFMDDRVEKTEDEYYGGTRTEEAIPRIAEGKHDEISNTLEGSSARSSTAIEMIPPSEQRASRNHVYRQSSLGKNGWLVSDESESESERATSPGIRVPYDRDVEGIAGSEEASTGIEDSTGGIDENGWVILDDDDDDDDVGDGRVGERSAQRSTIRSQTTDLVTKTNTENGALLANATRSKGEQSEREERAPPVGANVSIPVQMVTTVFCVSVLCYTVLTNLLL</sequence>
<feature type="compositionally biased region" description="Polar residues" evidence="1">
    <location>
        <begin position="439"/>
        <end position="452"/>
    </location>
</feature>
<dbReference type="Proteomes" id="UP000036403">
    <property type="component" value="Unassembled WGS sequence"/>
</dbReference>
<feature type="compositionally biased region" description="Basic and acidic residues" evidence="1">
    <location>
        <begin position="352"/>
        <end position="367"/>
    </location>
</feature>
<feature type="compositionally biased region" description="Basic and acidic residues" evidence="1">
    <location>
        <begin position="290"/>
        <end position="301"/>
    </location>
</feature>
<feature type="region of interest" description="Disordered" evidence="1">
    <location>
        <begin position="220"/>
        <end position="367"/>
    </location>
</feature>
<feature type="compositionally biased region" description="Polar residues" evidence="1">
    <location>
        <begin position="553"/>
        <end position="572"/>
    </location>
</feature>
<feature type="compositionally biased region" description="Acidic residues" evidence="1">
    <location>
        <begin position="533"/>
        <end position="542"/>
    </location>
</feature>
<feature type="compositionally biased region" description="Basic and acidic residues" evidence="1">
    <location>
        <begin position="582"/>
        <end position="593"/>
    </location>
</feature>
<dbReference type="EMBL" id="LBMM01001921">
    <property type="protein sequence ID" value="KMQ95537.1"/>
    <property type="molecule type" value="Genomic_DNA"/>
</dbReference>
<dbReference type="STRING" id="67767.A0A0J7KYC6"/>
<protein>
    <submittedName>
        <fullName evidence="2">Ring finger protein nhl-1</fullName>
    </submittedName>
</protein>
<dbReference type="PaxDb" id="67767-A0A0J7KYC6"/>